<protein>
    <submittedName>
        <fullName evidence="1">Uncharacterized protein</fullName>
    </submittedName>
</protein>
<accession>B4CYA6</accession>
<keyword evidence="2" id="KW-1185">Reference proteome</keyword>
<gene>
    <name evidence="1" type="ORF">CfE428DRAFT_1644</name>
</gene>
<sequence>MVKTAGNSDSLIPTATAPVLDSTDLQAAVLEEDQERGPLIEGVVDRSAHEAFGQVTAHGF</sequence>
<reference evidence="1 2" key="1">
    <citation type="journal article" date="2011" name="J. Bacteriol.">
        <title>Genome sequence of Chthoniobacter flavus Ellin428, an aerobic heterotrophic soil bacterium.</title>
        <authorList>
            <person name="Kant R."/>
            <person name="van Passel M.W."/>
            <person name="Palva A."/>
            <person name="Lucas S."/>
            <person name="Lapidus A."/>
            <person name="Glavina Del Rio T."/>
            <person name="Dalin E."/>
            <person name="Tice H."/>
            <person name="Bruce D."/>
            <person name="Goodwin L."/>
            <person name="Pitluck S."/>
            <person name="Larimer F.W."/>
            <person name="Land M.L."/>
            <person name="Hauser L."/>
            <person name="Sangwan P."/>
            <person name="de Vos W.M."/>
            <person name="Janssen P.H."/>
            <person name="Smidt H."/>
        </authorList>
    </citation>
    <scope>NUCLEOTIDE SEQUENCE [LARGE SCALE GENOMIC DNA]</scope>
    <source>
        <strain evidence="1 2">Ellin428</strain>
    </source>
</reference>
<dbReference type="Proteomes" id="UP000005824">
    <property type="component" value="Unassembled WGS sequence"/>
</dbReference>
<proteinExistence type="predicted"/>
<name>B4CYA6_9BACT</name>
<organism evidence="1 2">
    <name type="scientific">Chthoniobacter flavus Ellin428</name>
    <dbReference type="NCBI Taxonomy" id="497964"/>
    <lineage>
        <taxon>Bacteria</taxon>
        <taxon>Pseudomonadati</taxon>
        <taxon>Verrucomicrobiota</taxon>
        <taxon>Spartobacteria</taxon>
        <taxon>Chthoniobacterales</taxon>
        <taxon>Chthoniobacteraceae</taxon>
        <taxon>Chthoniobacter</taxon>
    </lineage>
</organism>
<dbReference type="InParanoid" id="B4CYA6"/>
<dbReference type="EMBL" id="ABVL01000004">
    <property type="protein sequence ID" value="EDY20447.1"/>
    <property type="molecule type" value="Genomic_DNA"/>
</dbReference>
<evidence type="ECO:0000313" key="1">
    <source>
        <dbReference type="EMBL" id="EDY20447.1"/>
    </source>
</evidence>
<comment type="caution">
    <text evidence="1">The sequence shown here is derived from an EMBL/GenBank/DDBJ whole genome shotgun (WGS) entry which is preliminary data.</text>
</comment>
<evidence type="ECO:0000313" key="2">
    <source>
        <dbReference type="Proteomes" id="UP000005824"/>
    </source>
</evidence>
<dbReference type="RefSeq" id="WP_006978970.1">
    <property type="nucleotide sequence ID" value="NZ_ABVL01000004.1"/>
</dbReference>
<dbReference type="AlphaFoldDB" id="B4CYA6"/>